<dbReference type="EC" id="2.7.1.82" evidence="5"/>
<protein>
    <recommendedName>
        <fullName evidence="5">ethanolamine kinase</fullName>
        <ecNumber evidence="5">2.7.1.82</ecNumber>
    </recommendedName>
</protein>
<dbReference type="GO" id="GO:0004103">
    <property type="term" value="F:choline kinase activity"/>
    <property type="evidence" value="ECO:0007669"/>
    <property type="project" value="TreeGrafter"/>
</dbReference>
<dbReference type="Pfam" id="PF01633">
    <property type="entry name" value="Choline_kinase"/>
    <property type="match status" value="1"/>
</dbReference>
<organism evidence="6 7">
    <name type="scientific">Denticeps clupeoides</name>
    <name type="common">denticle herring</name>
    <dbReference type="NCBI Taxonomy" id="299321"/>
    <lineage>
        <taxon>Eukaryota</taxon>
        <taxon>Metazoa</taxon>
        <taxon>Chordata</taxon>
        <taxon>Craniata</taxon>
        <taxon>Vertebrata</taxon>
        <taxon>Euteleostomi</taxon>
        <taxon>Actinopterygii</taxon>
        <taxon>Neopterygii</taxon>
        <taxon>Teleostei</taxon>
        <taxon>Clupei</taxon>
        <taxon>Clupeiformes</taxon>
        <taxon>Denticipitoidei</taxon>
        <taxon>Denticipitidae</taxon>
        <taxon>Denticeps</taxon>
    </lineage>
</organism>
<dbReference type="GO" id="GO:0006646">
    <property type="term" value="P:phosphatidylethanolamine biosynthetic process"/>
    <property type="evidence" value="ECO:0007669"/>
    <property type="project" value="TreeGrafter"/>
</dbReference>
<dbReference type="Ensembl" id="ENSDCDT00010015015.1">
    <property type="protein sequence ID" value="ENSDCDP00010014243.1"/>
    <property type="gene ID" value="ENSDCDG00010006533.1"/>
</dbReference>
<dbReference type="Proteomes" id="UP000694580">
    <property type="component" value="Chromosome 14"/>
</dbReference>
<dbReference type="PANTHER" id="PTHR22603:SF93">
    <property type="entry name" value="RE24176P"/>
    <property type="match status" value="1"/>
</dbReference>
<evidence type="ECO:0000256" key="5">
    <source>
        <dbReference type="ARBA" id="ARBA00038874"/>
    </source>
</evidence>
<dbReference type="SUPFAM" id="SSF56112">
    <property type="entry name" value="Protein kinase-like (PK-like)"/>
    <property type="match status" value="1"/>
</dbReference>
<comment type="pathway">
    <text evidence="3">Phospholipid metabolism; phosphatidylethanolamine biosynthesis; phosphatidylethanolamine from ethanolamine: step 1/3.</text>
</comment>
<evidence type="ECO:0000256" key="1">
    <source>
        <dbReference type="ARBA" id="ARBA00023209"/>
    </source>
</evidence>
<evidence type="ECO:0000313" key="6">
    <source>
        <dbReference type="Ensembl" id="ENSDCDP00010014243.1"/>
    </source>
</evidence>
<keyword evidence="1" id="KW-0594">Phospholipid biosynthesis</keyword>
<proteinExistence type="inferred from homology"/>
<keyword evidence="1" id="KW-0443">Lipid metabolism</keyword>
<evidence type="ECO:0000256" key="4">
    <source>
        <dbReference type="ARBA" id="ARBA00038211"/>
    </source>
</evidence>
<keyword evidence="7" id="KW-1185">Reference proteome</keyword>
<evidence type="ECO:0000313" key="7">
    <source>
        <dbReference type="Proteomes" id="UP000694580"/>
    </source>
</evidence>
<accession>A0AAY4AZQ7</accession>
<comment type="similarity">
    <text evidence="4">Belongs to the choline/ethanolamine kinase family.</text>
</comment>
<name>A0AAY4AZQ7_9TELE</name>
<keyword evidence="2" id="KW-1208">Phospholipid metabolism</keyword>
<dbReference type="GeneTree" id="ENSGT00980000202679"/>
<dbReference type="InterPro" id="IPR011009">
    <property type="entry name" value="Kinase-like_dom_sf"/>
</dbReference>
<dbReference type="GO" id="GO:0005737">
    <property type="term" value="C:cytoplasm"/>
    <property type="evidence" value="ECO:0007669"/>
    <property type="project" value="TreeGrafter"/>
</dbReference>
<dbReference type="AlphaFoldDB" id="A0AAY4AZQ7"/>
<evidence type="ECO:0000256" key="2">
    <source>
        <dbReference type="ARBA" id="ARBA00023264"/>
    </source>
</evidence>
<keyword evidence="1" id="KW-0444">Lipid biosynthesis</keyword>
<reference evidence="6 7" key="1">
    <citation type="submission" date="2020-06" db="EMBL/GenBank/DDBJ databases">
        <authorList>
            <consortium name="Wellcome Sanger Institute Data Sharing"/>
        </authorList>
    </citation>
    <scope>NUCLEOTIDE SEQUENCE [LARGE SCALE GENOMIC DNA]</scope>
</reference>
<dbReference type="GO" id="GO:0004305">
    <property type="term" value="F:ethanolamine kinase activity"/>
    <property type="evidence" value="ECO:0007669"/>
    <property type="project" value="UniProtKB-EC"/>
</dbReference>
<evidence type="ECO:0000256" key="3">
    <source>
        <dbReference type="ARBA" id="ARBA00037883"/>
    </source>
</evidence>
<reference evidence="6" key="2">
    <citation type="submission" date="2025-08" db="UniProtKB">
        <authorList>
            <consortium name="Ensembl"/>
        </authorList>
    </citation>
    <scope>IDENTIFICATION</scope>
</reference>
<dbReference type="Gene3D" id="3.90.1200.10">
    <property type="match status" value="1"/>
</dbReference>
<sequence>MKYDLPAELESLRSLLATTPSPVEKLLLEARRFALASHFFWGLWSIIQAKIYTTKFGYLEYAQSRFEAYFEQKKLFWLKTKFFKKQK</sequence>
<dbReference type="PANTHER" id="PTHR22603">
    <property type="entry name" value="CHOLINE/ETHANOALAMINE KINASE"/>
    <property type="match status" value="1"/>
</dbReference>
<reference evidence="6" key="3">
    <citation type="submission" date="2025-09" db="UniProtKB">
        <authorList>
            <consortium name="Ensembl"/>
        </authorList>
    </citation>
    <scope>IDENTIFICATION</scope>
</reference>